<dbReference type="GO" id="GO:0055085">
    <property type="term" value="P:transmembrane transport"/>
    <property type="evidence" value="ECO:0007669"/>
    <property type="project" value="InterPro"/>
</dbReference>
<keyword evidence="2 6" id="KW-0813">Transport</keyword>
<dbReference type="RefSeq" id="WP_218114010.1">
    <property type="nucleotide sequence ID" value="NZ_CAJVAP010000003.1"/>
</dbReference>
<organism evidence="8 9">
    <name type="scientific">Leucobacter soli</name>
    <dbReference type="NCBI Taxonomy" id="2812850"/>
    <lineage>
        <taxon>Bacteria</taxon>
        <taxon>Bacillati</taxon>
        <taxon>Actinomycetota</taxon>
        <taxon>Actinomycetes</taxon>
        <taxon>Micrococcales</taxon>
        <taxon>Microbacteriaceae</taxon>
        <taxon>Leucobacter</taxon>
    </lineage>
</organism>
<evidence type="ECO:0000313" key="8">
    <source>
        <dbReference type="EMBL" id="CAG7600150.1"/>
    </source>
</evidence>
<dbReference type="Proteomes" id="UP000693892">
    <property type="component" value="Unassembled WGS sequence"/>
</dbReference>
<dbReference type="PROSITE" id="PS50928">
    <property type="entry name" value="ABC_TM1"/>
    <property type="match status" value="1"/>
</dbReference>
<evidence type="ECO:0000256" key="1">
    <source>
        <dbReference type="ARBA" id="ARBA00004651"/>
    </source>
</evidence>
<keyword evidence="4 6" id="KW-1133">Transmembrane helix</keyword>
<dbReference type="GO" id="GO:0005886">
    <property type="term" value="C:plasma membrane"/>
    <property type="evidence" value="ECO:0007669"/>
    <property type="project" value="UniProtKB-SubCell"/>
</dbReference>
<accession>A0A916NL26</accession>
<dbReference type="Pfam" id="PF00528">
    <property type="entry name" value="BPD_transp_1"/>
    <property type="match status" value="1"/>
</dbReference>
<evidence type="ECO:0000313" key="9">
    <source>
        <dbReference type="Proteomes" id="UP000693892"/>
    </source>
</evidence>
<dbReference type="AlphaFoldDB" id="A0A916NL26"/>
<reference evidence="8" key="1">
    <citation type="submission" date="2021-06" db="EMBL/GenBank/DDBJ databases">
        <authorList>
            <person name="Criscuolo A."/>
        </authorList>
    </citation>
    <scope>NUCLEOTIDE SEQUENCE</scope>
    <source>
        <strain evidence="8">CIP111803</strain>
    </source>
</reference>
<evidence type="ECO:0000256" key="5">
    <source>
        <dbReference type="ARBA" id="ARBA00023136"/>
    </source>
</evidence>
<dbReference type="PANTHER" id="PTHR43386:SF25">
    <property type="entry name" value="PEPTIDE ABC TRANSPORTER PERMEASE PROTEIN"/>
    <property type="match status" value="1"/>
</dbReference>
<sequence>MTTTQMAVLPRTQTTSSAKRLLLRTLSYPRTVVGLVLALAVVLVAVVGPLLAPNDPNAMLTMPGSPPAEGFPLGADVLGRDVLSRFLAGGAMILAISALATLVGSVVGVVIGLFVGAGSSKSGTVLSWVTDVLLSFPQIVLPLLFIARFGPEPWLLVLVVALNQFPQTTRLVKSITAEVYERDFVKVAEAVGMPKRRILFREVLPNILSPILVDIAFRFSYAIALVASLSFIGFGAQPPDPDWGRMIYENKGFFSMQPWGVLAPMFAVLVLTLGAHLVSDGLARALGKDDGSKP</sequence>
<feature type="transmembrane region" description="Helical" evidence="6">
    <location>
        <begin position="32"/>
        <end position="52"/>
    </location>
</feature>
<evidence type="ECO:0000256" key="6">
    <source>
        <dbReference type="RuleBase" id="RU363032"/>
    </source>
</evidence>
<dbReference type="PANTHER" id="PTHR43386">
    <property type="entry name" value="OLIGOPEPTIDE TRANSPORT SYSTEM PERMEASE PROTEIN APPC"/>
    <property type="match status" value="1"/>
</dbReference>
<comment type="similarity">
    <text evidence="6">Belongs to the binding-protein-dependent transport system permease family.</text>
</comment>
<feature type="transmembrane region" description="Helical" evidence="6">
    <location>
        <begin position="86"/>
        <end position="113"/>
    </location>
</feature>
<dbReference type="EMBL" id="CAJVAP010000003">
    <property type="protein sequence ID" value="CAG7600150.1"/>
    <property type="molecule type" value="Genomic_DNA"/>
</dbReference>
<evidence type="ECO:0000256" key="3">
    <source>
        <dbReference type="ARBA" id="ARBA00022692"/>
    </source>
</evidence>
<proteinExistence type="inferred from homology"/>
<name>A0A916NL26_9MICO</name>
<comment type="caution">
    <text evidence="8">The sequence shown here is derived from an EMBL/GenBank/DDBJ whole genome shotgun (WGS) entry which is preliminary data.</text>
</comment>
<keyword evidence="9" id="KW-1185">Reference proteome</keyword>
<dbReference type="CDD" id="cd06261">
    <property type="entry name" value="TM_PBP2"/>
    <property type="match status" value="1"/>
</dbReference>
<protein>
    <submittedName>
        <fullName evidence="8">D,D-dipeptide transport system permease protein DdpC</fullName>
    </submittedName>
</protein>
<feature type="domain" description="ABC transmembrane type-1" evidence="7">
    <location>
        <begin position="90"/>
        <end position="279"/>
    </location>
</feature>
<evidence type="ECO:0000256" key="2">
    <source>
        <dbReference type="ARBA" id="ARBA00022448"/>
    </source>
</evidence>
<keyword evidence="5 6" id="KW-0472">Membrane</keyword>
<feature type="transmembrane region" description="Helical" evidence="6">
    <location>
        <begin position="256"/>
        <end position="278"/>
    </location>
</feature>
<evidence type="ECO:0000259" key="7">
    <source>
        <dbReference type="PROSITE" id="PS50928"/>
    </source>
</evidence>
<keyword evidence="3 6" id="KW-0812">Transmembrane</keyword>
<comment type="subcellular location">
    <subcellularLocation>
        <location evidence="1 6">Cell membrane</location>
        <topology evidence="1 6">Multi-pass membrane protein</topology>
    </subcellularLocation>
</comment>
<feature type="transmembrane region" description="Helical" evidence="6">
    <location>
        <begin position="203"/>
        <end position="236"/>
    </location>
</feature>
<dbReference type="InterPro" id="IPR000515">
    <property type="entry name" value="MetI-like"/>
</dbReference>
<dbReference type="InterPro" id="IPR050366">
    <property type="entry name" value="BP-dependent_transpt_permease"/>
</dbReference>
<evidence type="ECO:0000256" key="4">
    <source>
        <dbReference type="ARBA" id="ARBA00022989"/>
    </source>
</evidence>
<gene>
    <name evidence="8" type="primary">ddpC_1</name>
    <name evidence="8" type="ORF">LEUCIP111803_00360</name>
</gene>